<name>A0ABY7BKH4_9FIRM</name>
<reference evidence="1" key="1">
    <citation type="submission" date="2022-12" db="EMBL/GenBank/DDBJ databases">
        <authorList>
            <person name="Bing R.G."/>
            <person name="Willard D.J."/>
            <person name="Manesh M.J.H."/>
            <person name="Laemthong T."/>
            <person name="Crosby J.R."/>
            <person name="Kelly R.M."/>
        </authorList>
    </citation>
    <scope>NUCLEOTIDE SEQUENCE</scope>
    <source>
        <strain evidence="1">DSM 8990</strain>
    </source>
</reference>
<gene>
    <name evidence="1" type="ORF">OTK00_001818</name>
</gene>
<evidence type="ECO:0008006" key="3">
    <source>
        <dbReference type="Google" id="ProtNLM"/>
    </source>
</evidence>
<evidence type="ECO:0000313" key="1">
    <source>
        <dbReference type="EMBL" id="WAM33323.1"/>
    </source>
</evidence>
<evidence type="ECO:0000313" key="2">
    <source>
        <dbReference type="Proteomes" id="UP001164909"/>
    </source>
</evidence>
<sequence length="56" mass="6113">MRKVKLSEVFSMPSSILFNIPQHTCLNCGACCGSVLATKSEIEAVKRKVSKSTLKI</sequence>
<proteinExistence type="predicted"/>
<dbReference type="RefSeq" id="WP_268760772.1">
    <property type="nucleotide sequence ID" value="NZ_CP113865.1"/>
</dbReference>
<keyword evidence="2" id="KW-1185">Reference proteome</keyword>
<organism evidence="1 2">
    <name type="scientific">Caldicellulosiruptor morganii</name>
    <dbReference type="NCBI Taxonomy" id="1387555"/>
    <lineage>
        <taxon>Bacteria</taxon>
        <taxon>Bacillati</taxon>
        <taxon>Bacillota</taxon>
        <taxon>Bacillota incertae sedis</taxon>
        <taxon>Caldicellulosiruptorales</taxon>
        <taxon>Caldicellulosiruptoraceae</taxon>
        <taxon>Caldicellulosiruptor</taxon>
    </lineage>
</organism>
<protein>
    <recommendedName>
        <fullName evidence="3">4Fe-4S ferredoxin-type domain-containing protein</fullName>
    </recommendedName>
</protein>
<dbReference type="EMBL" id="CP113865">
    <property type="protein sequence ID" value="WAM33323.1"/>
    <property type="molecule type" value="Genomic_DNA"/>
</dbReference>
<accession>A0ABY7BKH4</accession>
<dbReference type="Proteomes" id="UP001164909">
    <property type="component" value="Chromosome"/>
</dbReference>